<dbReference type="GO" id="GO:0005634">
    <property type="term" value="C:nucleus"/>
    <property type="evidence" value="ECO:0007669"/>
    <property type="project" value="UniProtKB-SubCell"/>
</dbReference>
<gene>
    <name evidence="5" type="ORF">G6011_03088</name>
</gene>
<comment type="caution">
    <text evidence="5">The sequence shown here is derived from an EMBL/GenBank/DDBJ whole genome shotgun (WGS) entry which is preliminary data.</text>
</comment>
<keyword evidence="6" id="KW-1185">Reference proteome</keyword>
<evidence type="ECO:0000256" key="3">
    <source>
        <dbReference type="SAM" id="MobiDB-lite"/>
    </source>
</evidence>
<sequence>MADAGTSGTRTSCDCTTLNTDYNDSTPPQPVSPTIAESPIIHSQSLPAVIPNSALMWSILQSFRLSSLSRSLNRFLPSTGTDHRRAQMASQASEGAHTAPSHILAPILGDLQKLKALTPKSLPPYNLNFDIKSHAQVLKERLLPIGKFIADYLDGVSEAKRGILELRICRYIADEYWPLPIDDFTYLKIQEKYRNALYKMNQRISSGPAVGLPPLDDTSSGHASPEGLPPETAAYEGAPPTDSSLNSPLITSPTIFGKDTLSQNAITISAEAATSAEKRDLNK</sequence>
<feature type="region of interest" description="Disordered" evidence="3">
    <location>
        <begin position="79"/>
        <end position="98"/>
    </location>
</feature>
<evidence type="ECO:0000256" key="2">
    <source>
        <dbReference type="ARBA" id="ARBA00023242"/>
    </source>
</evidence>
<evidence type="ECO:0000313" key="5">
    <source>
        <dbReference type="EMBL" id="KAG9193053.1"/>
    </source>
</evidence>
<dbReference type="Pfam" id="PF13907">
    <property type="entry name" value="CHD1-like_C"/>
    <property type="match status" value="1"/>
</dbReference>
<feature type="domain" description="Chromodomain-helicase-DNA-binding protein 1-like C-terminal" evidence="4">
    <location>
        <begin position="101"/>
        <end position="194"/>
    </location>
</feature>
<organism evidence="5 6">
    <name type="scientific">Alternaria panax</name>
    <dbReference type="NCBI Taxonomy" id="48097"/>
    <lineage>
        <taxon>Eukaryota</taxon>
        <taxon>Fungi</taxon>
        <taxon>Dikarya</taxon>
        <taxon>Ascomycota</taxon>
        <taxon>Pezizomycotina</taxon>
        <taxon>Dothideomycetes</taxon>
        <taxon>Pleosporomycetidae</taxon>
        <taxon>Pleosporales</taxon>
        <taxon>Pleosporineae</taxon>
        <taxon>Pleosporaceae</taxon>
        <taxon>Alternaria</taxon>
        <taxon>Alternaria sect. Panax</taxon>
    </lineage>
</organism>
<comment type="subcellular location">
    <subcellularLocation>
        <location evidence="1">Nucleus</location>
    </subcellularLocation>
</comment>
<accession>A0AAD4IE72</accession>
<reference evidence="5" key="1">
    <citation type="submission" date="2021-07" db="EMBL/GenBank/DDBJ databases">
        <title>Genome Resource of American Ginseng Black Spot Pathogen Alternaria panax.</title>
        <authorList>
            <person name="Qiu C."/>
            <person name="Wang W."/>
            <person name="Liu Z."/>
        </authorList>
    </citation>
    <scope>NUCLEOTIDE SEQUENCE</scope>
    <source>
        <strain evidence="5">BNCC115425</strain>
    </source>
</reference>
<evidence type="ECO:0000313" key="6">
    <source>
        <dbReference type="Proteomes" id="UP001199106"/>
    </source>
</evidence>
<evidence type="ECO:0000256" key="1">
    <source>
        <dbReference type="ARBA" id="ARBA00004123"/>
    </source>
</evidence>
<proteinExistence type="predicted"/>
<protein>
    <recommendedName>
        <fullName evidence="4">Chromodomain-helicase-DNA-binding protein 1-like C-terminal domain-containing protein</fullName>
    </recommendedName>
</protein>
<feature type="compositionally biased region" description="Polar residues" evidence="3">
    <location>
        <begin position="241"/>
        <end position="251"/>
    </location>
</feature>
<feature type="compositionally biased region" description="Polar residues" evidence="3">
    <location>
        <begin position="1"/>
        <end position="26"/>
    </location>
</feature>
<dbReference type="InterPro" id="IPR025260">
    <property type="entry name" value="CHD1-like_C"/>
</dbReference>
<dbReference type="EMBL" id="JAANER010000002">
    <property type="protein sequence ID" value="KAG9193053.1"/>
    <property type="molecule type" value="Genomic_DNA"/>
</dbReference>
<feature type="region of interest" description="Disordered" evidence="3">
    <location>
        <begin position="209"/>
        <end position="251"/>
    </location>
</feature>
<feature type="region of interest" description="Disordered" evidence="3">
    <location>
        <begin position="1"/>
        <end position="32"/>
    </location>
</feature>
<dbReference type="Proteomes" id="UP001199106">
    <property type="component" value="Unassembled WGS sequence"/>
</dbReference>
<name>A0AAD4IE72_9PLEO</name>
<dbReference type="AlphaFoldDB" id="A0AAD4IE72"/>
<evidence type="ECO:0000259" key="4">
    <source>
        <dbReference type="Pfam" id="PF13907"/>
    </source>
</evidence>
<keyword evidence="2" id="KW-0539">Nucleus</keyword>